<evidence type="ECO:0000256" key="1">
    <source>
        <dbReference type="ARBA" id="ARBA00004222"/>
    </source>
</evidence>
<accession>A0AAN9XWR6</accession>
<protein>
    <recommendedName>
        <fullName evidence="5">Trafficking protein particle complex subunit 6B</fullName>
    </recommendedName>
</protein>
<dbReference type="GO" id="GO:0005802">
    <property type="term" value="C:trans-Golgi network"/>
    <property type="evidence" value="ECO:0007669"/>
    <property type="project" value="TreeGrafter"/>
</dbReference>
<dbReference type="CDD" id="cd14944">
    <property type="entry name" value="TRAPPC6A_Trs33"/>
    <property type="match status" value="1"/>
</dbReference>
<dbReference type="Gene3D" id="3.30.1380.20">
    <property type="entry name" value="Trafficking protein particle complex subunit 3"/>
    <property type="match status" value="1"/>
</dbReference>
<dbReference type="PANTHER" id="PTHR12817:SF0">
    <property type="entry name" value="GEO08327P1"/>
    <property type="match status" value="1"/>
</dbReference>
<dbReference type="EMBL" id="JBBCAQ010000041">
    <property type="protein sequence ID" value="KAK7571204.1"/>
    <property type="molecule type" value="Genomic_DNA"/>
</dbReference>
<evidence type="ECO:0008006" key="5">
    <source>
        <dbReference type="Google" id="ProtNLM"/>
    </source>
</evidence>
<dbReference type="SUPFAM" id="SSF111126">
    <property type="entry name" value="Ligand-binding domain in the NO signalling and Golgi transport"/>
    <property type="match status" value="1"/>
</dbReference>
<comment type="subcellular location">
    <subcellularLocation>
        <location evidence="1">Golgi apparatus</location>
        <location evidence="1">cis-Golgi network</location>
    </subcellularLocation>
</comment>
<dbReference type="GO" id="GO:0005801">
    <property type="term" value="C:cis-Golgi network"/>
    <property type="evidence" value="ECO:0007669"/>
    <property type="project" value="TreeGrafter"/>
</dbReference>
<name>A0AAN9XWR6_9HEMI</name>
<evidence type="ECO:0000313" key="4">
    <source>
        <dbReference type="Proteomes" id="UP001367676"/>
    </source>
</evidence>
<dbReference type="GO" id="GO:0030008">
    <property type="term" value="C:TRAPP complex"/>
    <property type="evidence" value="ECO:0007669"/>
    <property type="project" value="TreeGrafter"/>
</dbReference>
<reference evidence="3 4" key="1">
    <citation type="submission" date="2024-03" db="EMBL/GenBank/DDBJ databases">
        <title>Adaptation during the transition from Ophiocordyceps entomopathogen to insect associate is accompanied by gene loss and intensified selection.</title>
        <authorList>
            <person name="Ward C.M."/>
            <person name="Onetto C.A."/>
            <person name="Borneman A.R."/>
        </authorList>
    </citation>
    <scope>NUCLEOTIDE SEQUENCE [LARGE SCALE GENOMIC DNA]</scope>
    <source>
        <strain evidence="3">AWRI1</strain>
        <tissue evidence="3">Single Adult Female</tissue>
    </source>
</reference>
<comment type="caution">
    <text evidence="3">The sequence shown here is derived from an EMBL/GenBank/DDBJ whole genome shotgun (WGS) entry which is preliminary data.</text>
</comment>
<dbReference type="InterPro" id="IPR024096">
    <property type="entry name" value="NO_sig/Golgi_transp_ligand-bd"/>
</dbReference>
<sequence length="155" mass="18174">MAMQDILFEFLHHEIVSYLKSKPNKEEEDVSELEYMGFACGFRIVERLTKDWPRFKEELDILKFLCTDFWSSIYQRQVDNLRTNHQGMYVLCDNDFRLLTKISDGNQYLEYAPLYVTFTCGLIRGALANLGITCIVHSEVHSMPACRFNIQVQKS</sequence>
<dbReference type="PANTHER" id="PTHR12817">
    <property type="entry name" value="TRAFFICKING PROTEIN PARTICLE COMPLEX SUBUNIT 6B"/>
    <property type="match status" value="1"/>
</dbReference>
<evidence type="ECO:0000256" key="2">
    <source>
        <dbReference type="ARBA" id="ARBA00006218"/>
    </source>
</evidence>
<dbReference type="Pfam" id="PF04051">
    <property type="entry name" value="TRAPP"/>
    <property type="match status" value="1"/>
</dbReference>
<evidence type="ECO:0000313" key="3">
    <source>
        <dbReference type="EMBL" id="KAK7571204.1"/>
    </source>
</evidence>
<dbReference type="Proteomes" id="UP001367676">
    <property type="component" value="Unassembled WGS sequence"/>
</dbReference>
<gene>
    <name evidence="3" type="ORF">V9T40_014808</name>
</gene>
<dbReference type="AlphaFoldDB" id="A0AAN9XWR6"/>
<dbReference type="GO" id="GO:0006888">
    <property type="term" value="P:endoplasmic reticulum to Golgi vesicle-mediated transport"/>
    <property type="evidence" value="ECO:0007669"/>
    <property type="project" value="TreeGrafter"/>
</dbReference>
<organism evidence="3 4">
    <name type="scientific">Parthenolecanium corni</name>
    <dbReference type="NCBI Taxonomy" id="536013"/>
    <lineage>
        <taxon>Eukaryota</taxon>
        <taxon>Metazoa</taxon>
        <taxon>Ecdysozoa</taxon>
        <taxon>Arthropoda</taxon>
        <taxon>Hexapoda</taxon>
        <taxon>Insecta</taxon>
        <taxon>Pterygota</taxon>
        <taxon>Neoptera</taxon>
        <taxon>Paraneoptera</taxon>
        <taxon>Hemiptera</taxon>
        <taxon>Sternorrhyncha</taxon>
        <taxon>Coccoidea</taxon>
        <taxon>Coccidae</taxon>
        <taxon>Parthenolecanium</taxon>
    </lineage>
</organism>
<comment type="similarity">
    <text evidence="2">Belongs to the TRAPP small subunits family. BET3 subfamily.</text>
</comment>
<dbReference type="InterPro" id="IPR037992">
    <property type="entry name" value="TRAPPC6/Trs33"/>
</dbReference>
<proteinExistence type="inferred from homology"/>
<dbReference type="InterPro" id="IPR007194">
    <property type="entry name" value="TRAPP_component"/>
</dbReference>
<keyword evidence="4" id="KW-1185">Reference proteome</keyword>